<evidence type="ECO:0000259" key="17">
    <source>
        <dbReference type="PROSITE" id="PS50893"/>
    </source>
</evidence>
<keyword evidence="5" id="KW-0547">Nucleotide-binding</keyword>
<comment type="similarity">
    <text evidence="14">Belongs to the ABC transporter superfamily. UvrA family.</text>
</comment>
<evidence type="ECO:0000313" key="18">
    <source>
        <dbReference type="EMBL" id="SJZ66040.1"/>
    </source>
</evidence>
<protein>
    <recommendedName>
        <fullName evidence="15">UvrABC system protein A</fullName>
    </recommendedName>
    <alternativeName>
        <fullName evidence="16">Excinuclease ABC subunit A</fullName>
    </alternativeName>
</protein>
<dbReference type="GO" id="GO:0005524">
    <property type="term" value="F:ATP binding"/>
    <property type="evidence" value="ECO:0007669"/>
    <property type="project" value="UniProtKB-KW"/>
</dbReference>
<comment type="subcellular location">
    <subcellularLocation>
        <location evidence="1">Cytoplasm</location>
    </subcellularLocation>
</comment>
<evidence type="ECO:0000256" key="1">
    <source>
        <dbReference type="ARBA" id="ARBA00004496"/>
    </source>
</evidence>
<keyword evidence="7" id="KW-0228">DNA excision</keyword>
<keyword evidence="9" id="KW-0862">Zinc</keyword>
<evidence type="ECO:0000256" key="9">
    <source>
        <dbReference type="ARBA" id="ARBA00022833"/>
    </source>
</evidence>
<keyword evidence="2" id="KW-0963">Cytoplasm</keyword>
<dbReference type="GO" id="GO:0005737">
    <property type="term" value="C:cytoplasm"/>
    <property type="evidence" value="ECO:0007669"/>
    <property type="project" value="UniProtKB-SubCell"/>
</dbReference>
<dbReference type="STRING" id="118967.SAMN02745191_1243"/>
<keyword evidence="13" id="KW-0234">DNA repair</keyword>
<keyword evidence="19" id="KW-1185">Reference proteome</keyword>
<dbReference type="Gene3D" id="1.20.1580.10">
    <property type="entry name" value="ABC transporter ATPase like domain"/>
    <property type="match status" value="2"/>
</dbReference>
<keyword evidence="3" id="KW-0479">Metal-binding</keyword>
<dbReference type="InterPro" id="IPR017871">
    <property type="entry name" value="ABC_transporter-like_CS"/>
</dbReference>
<dbReference type="InterPro" id="IPR003593">
    <property type="entry name" value="AAA+_ATPase"/>
</dbReference>
<evidence type="ECO:0000256" key="8">
    <source>
        <dbReference type="ARBA" id="ARBA00022771"/>
    </source>
</evidence>
<dbReference type="GO" id="GO:0004518">
    <property type="term" value="F:nuclease activity"/>
    <property type="evidence" value="ECO:0007669"/>
    <property type="project" value="UniProtKB-KW"/>
</dbReference>
<dbReference type="PROSITE" id="PS00211">
    <property type="entry name" value="ABC_TRANSPORTER_1"/>
    <property type="match status" value="2"/>
</dbReference>
<evidence type="ECO:0000256" key="10">
    <source>
        <dbReference type="ARBA" id="ARBA00022840"/>
    </source>
</evidence>
<dbReference type="GO" id="GO:0008270">
    <property type="term" value="F:zinc ion binding"/>
    <property type="evidence" value="ECO:0007669"/>
    <property type="project" value="UniProtKB-KW"/>
</dbReference>
<dbReference type="GO" id="GO:0006281">
    <property type="term" value="P:DNA repair"/>
    <property type="evidence" value="ECO:0007669"/>
    <property type="project" value="UniProtKB-KW"/>
</dbReference>
<dbReference type="Pfam" id="PF17755">
    <property type="entry name" value="UvrA_DNA-bind"/>
    <property type="match status" value="1"/>
</dbReference>
<reference evidence="19" key="1">
    <citation type="submission" date="2017-02" db="EMBL/GenBank/DDBJ databases">
        <authorList>
            <person name="Varghese N."/>
            <person name="Submissions S."/>
        </authorList>
    </citation>
    <scope>NUCLEOTIDE SEQUENCE [LARGE SCALE GENOMIC DNA]</scope>
    <source>
        <strain evidence="19">ATCC 25662</strain>
    </source>
</reference>
<evidence type="ECO:0000256" key="15">
    <source>
        <dbReference type="ARBA" id="ARBA00039316"/>
    </source>
</evidence>
<keyword evidence="12" id="KW-0238">DNA-binding</keyword>
<evidence type="ECO:0000256" key="2">
    <source>
        <dbReference type="ARBA" id="ARBA00022490"/>
    </source>
</evidence>
<name>A0A1T4MG20_9FIRM</name>
<dbReference type="PANTHER" id="PTHR43152">
    <property type="entry name" value="UVRABC SYSTEM PROTEIN A"/>
    <property type="match status" value="1"/>
</dbReference>
<evidence type="ECO:0000256" key="6">
    <source>
        <dbReference type="ARBA" id="ARBA00022763"/>
    </source>
</evidence>
<dbReference type="InterPro" id="IPR041552">
    <property type="entry name" value="UvrA_DNA-bd"/>
</dbReference>
<evidence type="ECO:0000256" key="13">
    <source>
        <dbReference type="ARBA" id="ARBA00023204"/>
    </source>
</evidence>
<dbReference type="InterPro" id="IPR003439">
    <property type="entry name" value="ABC_transporter-like_ATP-bd"/>
</dbReference>
<dbReference type="PANTHER" id="PTHR43152:SF3">
    <property type="entry name" value="UVRABC SYSTEM PROTEIN A"/>
    <property type="match status" value="1"/>
</dbReference>
<dbReference type="CDD" id="cd03270">
    <property type="entry name" value="ABC_UvrA_I"/>
    <property type="match status" value="1"/>
</dbReference>
<evidence type="ECO:0000256" key="4">
    <source>
        <dbReference type="ARBA" id="ARBA00022737"/>
    </source>
</evidence>
<feature type="domain" description="ABC transporter" evidence="17">
    <location>
        <begin position="440"/>
        <end position="745"/>
    </location>
</feature>
<accession>A0A1T4MG20</accession>
<dbReference type="RefSeq" id="WP_078711654.1">
    <property type="nucleotide sequence ID" value="NZ_FUWY01000003.1"/>
</dbReference>
<evidence type="ECO:0000256" key="16">
    <source>
        <dbReference type="ARBA" id="ARBA00042156"/>
    </source>
</evidence>
<keyword evidence="11" id="KW-0267">Excision nuclease</keyword>
<dbReference type="PROSITE" id="PS50893">
    <property type="entry name" value="ABC_TRANSPORTER_2"/>
    <property type="match status" value="1"/>
</dbReference>
<dbReference type="AlphaFoldDB" id="A0A1T4MG20"/>
<dbReference type="Gene3D" id="1.10.8.280">
    <property type="entry name" value="ABC transporter ATPase domain-like"/>
    <property type="match status" value="1"/>
</dbReference>
<evidence type="ECO:0000256" key="11">
    <source>
        <dbReference type="ARBA" id="ARBA00022881"/>
    </source>
</evidence>
<dbReference type="GO" id="GO:0016887">
    <property type="term" value="F:ATP hydrolysis activity"/>
    <property type="evidence" value="ECO:0007669"/>
    <property type="project" value="InterPro"/>
</dbReference>
<dbReference type="OrthoDB" id="9805802at2"/>
<keyword evidence="4" id="KW-0677">Repeat</keyword>
<dbReference type="SUPFAM" id="SSF52540">
    <property type="entry name" value="P-loop containing nucleoside triphosphate hydrolases"/>
    <property type="match status" value="2"/>
</dbReference>
<dbReference type="SMART" id="SM00382">
    <property type="entry name" value="AAA"/>
    <property type="match status" value="2"/>
</dbReference>
<dbReference type="InterPro" id="IPR027417">
    <property type="entry name" value="P-loop_NTPase"/>
</dbReference>
<evidence type="ECO:0000256" key="5">
    <source>
        <dbReference type="ARBA" id="ARBA00022741"/>
    </source>
</evidence>
<keyword evidence="10" id="KW-0067">ATP-binding</keyword>
<dbReference type="Pfam" id="PF00005">
    <property type="entry name" value="ABC_tran"/>
    <property type="match status" value="1"/>
</dbReference>
<evidence type="ECO:0000256" key="12">
    <source>
        <dbReference type="ARBA" id="ARBA00023125"/>
    </source>
</evidence>
<gene>
    <name evidence="18" type="ORF">SAMN02745191_1243</name>
</gene>
<dbReference type="EMBL" id="FUWY01000003">
    <property type="protein sequence ID" value="SJZ66040.1"/>
    <property type="molecule type" value="Genomic_DNA"/>
</dbReference>
<evidence type="ECO:0000256" key="3">
    <source>
        <dbReference type="ARBA" id="ARBA00022723"/>
    </source>
</evidence>
<sequence length="749" mass="83805">MEHNKIIIKGLTQNNLKNVSLAIPKEKIVVFTGVSGSGKSSIVFDTIAAESQRQMNETYSAFIRGRLPKYVKPRVDYIDNLTASVIIDQSRLGGNARSTVGTISDMYSALRLLYSRIGTPYVGTASYFSFNDPSGMCPTCFGIGKVVDVDMKQVIDEDKSLNEDMLDIPAHHVDNWYWKQITSTGLFDLDKKWKNYTKEEKNLMLYGAYEKGGSQVHKKMEGIYNYMERLLIKRDLSNSSDQTIARLKKLVIEHECDDCHGKRLNTQVRSCKINGYSIDEMCEMEFTQLRDVLKEVKDPRGVSIVETLVSSLTRMIDIGLPYLSMNRESVTLSGGEAQRLKLVRYMGSSLTGLIYIFDEPSTGMHPRDVYRMTQLLKSLRDKGNTVLVVEHDKDVISIADEIIDVGPRAGKYGGEVLYQGSYSDLLKTDTLTGMAMCEKIEVKNNPRCATHYLPIRNASVHNLKNVSVDVPENVLCVVTGVAGSGKSSLFRDVFAKEYEERVIIVDQSSITATNRSMPVTYLGFFDEIRKLIADANHVEPSLFSFNSKGACPNCKGKGVIVTELVFMDPVITTCEVCEGNRYSNESLSYTYLGKNILEILKLTVDDALEFFKDNKKIYKKIHALQEVGLSYLSLGQPMSTLSGGELQRIKLAKYLDQKGNIYLLDEPTTGLHASDVKNIMRLLERFVERGNTVVVIEHNLDVMKLADYIIDIGPDGGTKGGEVVFTGTPLEMIESSNTITAEYLRKSVK</sequence>
<evidence type="ECO:0000256" key="14">
    <source>
        <dbReference type="ARBA" id="ARBA00038000"/>
    </source>
</evidence>
<organism evidence="18 19">
    <name type="scientific">Anaerorhabdus furcosa</name>
    <dbReference type="NCBI Taxonomy" id="118967"/>
    <lineage>
        <taxon>Bacteria</taxon>
        <taxon>Bacillati</taxon>
        <taxon>Bacillota</taxon>
        <taxon>Erysipelotrichia</taxon>
        <taxon>Erysipelotrichales</taxon>
        <taxon>Erysipelotrichaceae</taxon>
        <taxon>Anaerorhabdus</taxon>
    </lineage>
</organism>
<dbReference type="GO" id="GO:0003677">
    <property type="term" value="F:DNA binding"/>
    <property type="evidence" value="ECO:0007669"/>
    <property type="project" value="UniProtKB-KW"/>
</dbReference>
<keyword evidence="6" id="KW-0227">DNA damage</keyword>
<dbReference type="Proteomes" id="UP000243297">
    <property type="component" value="Unassembled WGS sequence"/>
</dbReference>
<dbReference type="Gene3D" id="3.40.50.300">
    <property type="entry name" value="P-loop containing nucleotide triphosphate hydrolases"/>
    <property type="match status" value="2"/>
</dbReference>
<proteinExistence type="inferred from homology"/>
<keyword evidence="8" id="KW-0863">Zinc-finger</keyword>
<evidence type="ECO:0000313" key="19">
    <source>
        <dbReference type="Proteomes" id="UP000243297"/>
    </source>
</evidence>
<evidence type="ECO:0000256" key="7">
    <source>
        <dbReference type="ARBA" id="ARBA00022769"/>
    </source>
</evidence>